<organism evidence="2 3">
    <name type="scientific">Acrobeloides nanus</name>
    <dbReference type="NCBI Taxonomy" id="290746"/>
    <lineage>
        <taxon>Eukaryota</taxon>
        <taxon>Metazoa</taxon>
        <taxon>Ecdysozoa</taxon>
        <taxon>Nematoda</taxon>
        <taxon>Chromadorea</taxon>
        <taxon>Rhabditida</taxon>
        <taxon>Tylenchina</taxon>
        <taxon>Cephalobomorpha</taxon>
        <taxon>Cephaloboidea</taxon>
        <taxon>Cephalobidae</taxon>
        <taxon>Acrobeloides</taxon>
    </lineage>
</organism>
<dbReference type="PROSITE" id="PS50181">
    <property type="entry name" value="FBOX"/>
    <property type="match status" value="1"/>
</dbReference>
<reference evidence="3" key="1">
    <citation type="submission" date="2022-11" db="UniProtKB">
        <authorList>
            <consortium name="WormBaseParasite"/>
        </authorList>
    </citation>
    <scope>IDENTIFICATION</scope>
</reference>
<dbReference type="SUPFAM" id="SSF81383">
    <property type="entry name" value="F-box domain"/>
    <property type="match status" value="1"/>
</dbReference>
<evidence type="ECO:0000313" key="3">
    <source>
        <dbReference type="WBParaSite" id="ACRNAN_scaffold6740.g24263.t1"/>
    </source>
</evidence>
<dbReference type="InterPro" id="IPR036047">
    <property type="entry name" value="F-box-like_dom_sf"/>
</dbReference>
<dbReference type="InterPro" id="IPR001810">
    <property type="entry name" value="F-box_dom"/>
</dbReference>
<evidence type="ECO:0000259" key="1">
    <source>
        <dbReference type="PROSITE" id="PS50181"/>
    </source>
</evidence>
<dbReference type="Proteomes" id="UP000887540">
    <property type="component" value="Unplaced"/>
</dbReference>
<name>A0A914EA52_9BILA</name>
<protein>
    <submittedName>
        <fullName evidence="3">F-box domain-containing protein</fullName>
    </submittedName>
</protein>
<proteinExistence type="predicted"/>
<keyword evidence="2" id="KW-1185">Reference proteome</keyword>
<evidence type="ECO:0000313" key="2">
    <source>
        <dbReference type="Proteomes" id="UP000887540"/>
    </source>
</evidence>
<dbReference type="AlphaFoldDB" id="A0A914EA52"/>
<accession>A0A914EA52</accession>
<feature type="domain" description="F-box" evidence="1">
    <location>
        <begin position="1"/>
        <end position="41"/>
    </location>
</feature>
<sequence length="249" mass="29457">MNIPQELFCDILQFFDRNEVEKCQLICQKWNTPIQNNWKTLPLWYLNSLEITALQWDLSRNLPATLTYRKNGHLEEIDPTEEEYIGTIKSFKHATFHLCNIPLLNENAIMVMRRVEEDMGGPIKVETLYINSLIELKREVLENYINAQILDIDLTGTSKIRELDYLLKNSQLIHIPSPPNSIKIHLDSFSKMDNELFHFISFNDKTNEVKPWEFTVNGEKVFNCSEEDEARGFFMMKKLRRDENFKHKI</sequence>
<dbReference type="WBParaSite" id="ACRNAN_scaffold6740.g24263.t1">
    <property type="protein sequence ID" value="ACRNAN_scaffold6740.g24263.t1"/>
    <property type="gene ID" value="ACRNAN_scaffold6740.g24263"/>
</dbReference>